<dbReference type="InterPro" id="IPR036271">
    <property type="entry name" value="Tet_transcr_reg_TetR-rel_C_sf"/>
</dbReference>
<sequence>MQASQNAQCLHCLCPTMPRAHTVPPRPYHHGNLRQALIEATLALAEETGIEQVSLREVAKRVGVSSGAPFRHFADKRALMTAIAEEATRQLRLMVERDQHACSGTAADRLKALGHSFLAWATGHPTQFRLVSNRALFDFAASPSLAGHFAVVRELTVQLVEQAQREGALPASQQAAELALALRGSAYGLARMAVDGQLPQWNVASSDQAAVLRRSLDLIVDAMTRATPSTPRP</sequence>
<dbReference type="EMBL" id="CP029210">
    <property type="protein sequence ID" value="AWI52881.1"/>
    <property type="molecule type" value="Genomic_DNA"/>
</dbReference>
<dbReference type="PANTHER" id="PTHR30055">
    <property type="entry name" value="HTH-TYPE TRANSCRIPTIONAL REGULATOR RUTR"/>
    <property type="match status" value="1"/>
</dbReference>
<dbReference type="PANTHER" id="PTHR30055:SF220">
    <property type="entry name" value="TETR-FAMILY REGULATORY PROTEIN"/>
    <property type="match status" value="1"/>
</dbReference>
<evidence type="ECO:0000256" key="2">
    <source>
        <dbReference type="ARBA" id="ARBA00023125"/>
    </source>
</evidence>
<dbReference type="GO" id="GO:0003700">
    <property type="term" value="F:DNA-binding transcription factor activity"/>
    <property type="evidence" value="ECO:0007669"/>
    <property type="project" value="TreeGrafter"/>
</dbReference>
<name>A0A2U8FP99_9BURK</name>
<reference evidence="6 7" key="1">
    <citation type="submission" date="2018-05" db="EMBL/GenBank/DDBJ databases">
        <title>complete genome sequence of Aquabacterium olei NBRC 110486.</title>
        <authorList>
            <person name="Tang B."/>
            <person name="Chang J."/>
            <person name="Zhang L."/>
            <person name="Yang H."/>
        </authorList>
    </citation>
    <scope>NUCLEOTIDE SEQUENCE [LARGE SCALE GENOMIC DNA]</scope>
    <source>
        <strain evidence="6 7">NBRC 110486</strain>
    </source>
</reference>
<dbReference type="Pfam" id="PF00440">
    <property type="entry name" value="TetR_N"/>
    <property type="match status" value="1"/>
</dbReference>
<dbReference type="SUPFAM" id="SSF46689">
    <property type="entry name" value="Homeodomain-like"/>
    <property type="match status" value="1"/>
</dbReference>
<keyword evidence="3" id="KW-0804">Transcription</keyword>
<feature type="DNA-binding region" description="H-T-H motif" evidence="4">
    <location>
        <begin position="54"/>
        <end position="73"/>
    </location>
</feature>
<organism evidence="6 7">
    <name type="scientific">Aquabacterium olei</name>
    <dbReference type="NCBI Taxonomy" id="1296669"/>
    <lineage>
        <taxon>Bacteria</taxon>
        <taxon>Pseudomonadati</taxon>
        <taxon>Pseudomonadota</taxon>
        <taxon>Betaproteobacteria</taxon>
        <taxon>Burkholderiales</taxon>
        <taxon>Aquabacterium</taxon>
    </lineage>
</organism>
<dbReference type="PROSITE" id="PS50977">
    <property type="entry name" value="HTH_TETR_2"/>
    <property type="match status" value="1"/>
</dbReference>
<protein>
    <submittedName>
        <fullName evidence="6">TetR family transcriptional regulator</fullName>
    </submittedName>
</protein>
<evidence type="ECO:0000256" key="1">
    <source>
        <dbReference type="ARBA" id="ARBA00023015"/>
    </source>
</evidence>
<keyword evidence="2 4" id="KW-0238">DNA-binding</keyword>
<evidence type="ECO:0000313" key="7">
    <source>
        <dbReference type="Proteomes" id="UP000244892"/>
    </source>
</evidence>
<evidence type="ECO:0000313" key="6">
    <source>
        <dbReference type="EMBL" id="AWI52881.1"/>
    </source>
</evidence>
<proteinExistence type="predicted"/>
<keyword evidence="7" id="KW-1185">Reference proteome</keyword>
<dbReference type="SUPFAM" id="SSF48498">
    <property type="entry name" value="Tetracyclin repressor-like, C-terminal domain"/>
    <property type="match status" value="1"/>
</dbReference>
<dbReference type="InterPro" id="IPR050109">
    <property type="entry name" value="HTH-type_TetR-like_transc_reg"/>
</dbReference>
<dbReference type="PRINTS" id="PR00455">
    <property type="entry name" value="HTHTETR"/>
</dbReference>
<dbReference type="AlphaFoldDB" id="A0A2U8FP99"/>
<feature type="domain" description="HTH tetR-type" evidence="5">
    <location>
        <begin position="31"/>
        <end position="91"/>
    </location>
</feature>
<gene>
    <name evidence="6" type="ORF">DEH84_05175</name>
</gene>
<dbReference type="InterPro" id="IPR001647">
    <property type="entry name" value="HTH_TetR"/>
</dbReference>
<evidence type="ECO:0000256" key="3">
    <source>
        <dbReference type="ARBA" id="ARBA00023163"/>
    </source>
</evidence>
<dbReference type="InterPro" id="IPR009057">
    <property type="entry name" value="Homeodomain-like_sf"/>
</dbReference>
<keyword evidence="1" id="KW-0805">Transcription regulation</keyword>
<evidence type="ECO:0000259" key="5">
    <source>
        <dbReference type="PROSITE" id="PS50977"/>
    </source>
</evidence>
<dbReference type="Pfam" id="PF13305">
    <property type="entry name" value="TetR_C_33"/>
    <property type="match status" value="1"/>
</dbReference>
<dbReference type="InterPro" id="IPR025996">
    <property type="entry name" value="MT1864/Rv1816-like_C"/>
</dbReference>
<dbReference type="Proteomes" id="UP000244892">
    <property type="component" value="Chromosome"/>
</dbReference>
<dbReference type="KEGG" id="aon:DEH84_05175"/>
<dbReference type="GO" id="GO:0000976">
    <property type="term" value="F:transcription cis-regulatory region binding"/>
    <property type="evidence" value="ECO:0007669"/>
    <property type="project" value="TreeGrafter"/>
</dbReference>
<evidence type="ECO:0000256" key="4">
    <source>
        <dbReference type="PROSITE-ProRule" id="PRU00335"/>
    </source>
</evidence>
<dbReference type="Gene3D" id="1.10.357.10">
    <property type="entry name" value="Tetracycline Repressor, domain 2"/>
    <property type="match status" value="1"/>
</dbReference>
<accession>A0A2U8FP99</accession>